<dbReference type="PRINTS" id="PR00019">
    <property type="entry name" value="LEURICHRPT"/>
</dbReference>
<dbReference type="FunFam" id="3.80.10.10:FF:001678">
    <property type="entry name" value="Calmodulin-binding receptor kinase CaMRLK"/>
    <property type="match status" value="1"/>
</dbReference>
<dbReference type="FunFam" id="3.30.200.20:FF:000466">
    <property type="entry name" value="Putative LRR receptor-like serine/threonine-protein kinase"/>
    <property type="match status" value="1"/>
</dbReference>
<accession>A0A484NM18</accession>
<dbReference type="InterPro" id="IPR011009">
    <property type="entry name" value="Kinase-like_dom_sf"/>
</dbReference>
<dbReference type="FunFam" id="3.80.10.10:FF:000413">
    <property type="entry name" value="Inactive leucine-rich repeat receptor-like protein kinase"/>
    <property type="match status" value="1"/>
</dbReference>
<evidence type="ECO:0000256" key="7">
    <source>
        <dbReference type="ARBA" id="ARBA00022741"/>
    </source>
</evidence>
<dbReference type="Pfam" id="PF00560">
    <property type="entry name" value="LRR_1"/>
    <property type="match status" value="4"/>
</dbReference>
<keyword evidence="3" id="KW-0433">Leucine-rich repeat</keyword>
<dbReference type="InterPro" id="IPR032675">
    <property type="entry name" value="LRR_dom_sf"/>
</dbReference>
<dbReference type="Pfam" id="PF00069">
    <property type="entry name" value="Pkinase"/>
    <property type="match status" value="1"/>
</dbReference>
<evidence type="ECO:0000259" key="14">
    <source>
        <dbReference type="PROSITE" id="PS50011"/>
    </source>
</evidence>
<evidence type="ECO:0000256" key="11">
    <source>
        <dbReference type="ARBA" id="ARBA00023170"/>
    </source>
</evidence>
<keyword evidence="9 13" id="KW-1133">Transmembrane helix</keyword>
<dbReference type="PROSITE" id="PS51450">
    <property type="entry name" value="LRR"/>
    <property type="match status" value="1"/>
</dbReference>
<evidence type="ECO:0000256" key="9">
    <source>
        <dbReference type="ARBA" id="ARBA00022989"/>
    </source>
</evidence>
<dbReference type="SUPFAM" id="SSF56112">
    <property type="entry name" value="Protein kinase-like (PK-like)"/>
    <property type="match status" value="1"/>
</dbReference>
<dbReference type="InterPro" id="IPR003591">
    <property type="entry name" value="Leu-rich_rpt_typical-subtyp"/>
</dbReference>
<feature type="transmembrane region" description="Helical" evidence="13">
    <location>
        <begin position="501"/>
        <end position="525"/>
    </location>
</feature>
<dbReference type="GO" id="GO:0005524">
    <property type="term" value="F:ATP binding"/>
    <property type="evidence" value="ECO:0007669"/>
    <property type="project" value="UniProtKB-KW"/>
</dbReference>
<evidence type="ECO:0000256" key="6">
    <source>
        <dbReference type="ARBA" id="ARBA00022737"/>
    </source>
</evidence>
<keyword evidence="8" id="KW-0067">ATP-binding</keyword>
<evidence type="ECO:0000313" key="15">
    <source>
        <dbReference type="EMBL" id="VFR01369.1"/>
    </source>
</evidence>
<evidence type="ECO:0000256" key="1">
    <source>
        <dbReference type="ARBA" id="ARBA00004479"/>
    </source>
</evidence>
<dbReference type="PANTHER" id="PTHR48006:SF20">
    <property type="entry name" value="OS08G0276400 PROTEIN"/>
    <property type="match status" value="1"/>
</dbReference>
<dbReference type="InterPro" id="IPR051824">
    <property type="entry name" value="LRR_Rcpt-Like_S/T_Kinase"/>
</dbReference>
<keyword evidence="2" id="KW-0597">Phosphoprotein</keyword>
<reference evidence="15 16" key="1">
    <citation type="submission" date="2018-04" db="EMBL/GenBank/DDBJ databases">
        <authorList>
            <person name="Vogel A."/>
        </authorList>
    </citation>
    <scope>NUCLEOTIDE SEQUENCE [LARGE SCALE GENOMIC DNA]</scope>
</reference>
<dbReference type="GO" id="GO:0016020">
    <property type="term" value="C:membrane"/>
    <property type="evidence" value="ECO:0007669"/>
    <property type="project" value="UniProtKB-SubCell"/>
</dbReference>
<dbReference type="InterPro" id="IPR001611">
    <property type="entry name" value="Leu-rich_rpt"/>
</dbReference>
<dbReference type="Gene3D" id="3.30.200.20">
    <property type="entry name" value="Phosphorylase Kinase, domain 1"/>
    <property type="match status" value="1"/>
</dbReference>
<keyword evidence="6" id="KW-0677">Repeat</keyword>
<dbReference type="SUPFAM" id="SSF52058">
    <property type="entry name" value="L domain-like"/>
    <property type="match status" value="2"/>
</dbReference>
<evidence type="ECO:0000256" key="12">
    <source>
        <dbReference type="ARBA" id="ARBA00023180"/>
    </source>
</evidence>
<keyword evidence="10 13" id="KW-0472">Membrane</keyword>
<keyword evidence="11" id="KW-0675">Receptor</keyword>
<dbReference type="Pfam" id="PF13855">
    <property type="entry name" value="LRR_8"/>
    <property type="match status" value="1"/>
</dbReference>
<dbReference type="PANTHER" id="PTHR48006">
    <property type="entry name" value="LEUCINE-RICH REPEAT-CONTAINING PROTEIN DDB_G0281931-RELATED"/>
    <property type="match status" value="1"/>
</dbReference>
<keyword evidence="7" id="KW-0547">Nucleotide-binding</keyword>
<dbReference type="InterPro" id="IPR055414">
    <property type="entry name" value="LRR_R13L4/SHOC2-like"/>
</dbReference>
<dbReference type="Pfam" id="PF23598">
    <property type="entry name" value="LRR_14"/>
    <property type="match status" value="1"/>
</dbReference>
<keyword evidence="5" id="KW-0732">Signal</keyword>
<dbReference type="Gene3D" id="3.80.10.10">
    <property type="entry name" value="Ribonuclease Inhibitor"/>
    <property type="match status" value="3"/>
</dbReference>
<dbReference type="OrthoDB" id="1394818at2759"/>
<evidence type="ECO:0000256" key="4">
    <source>
        <dbReference type="ARBA" id="ARBA00022692"/>
    </source>
</evidence>
<evidence type="ECO:0000256" key="10">
    <source>
        <dbReference type="ARBA" id="ARBA00023136"/>
    </source>
</evidence>
<name>A0A484NM18_9ASTE</name>
<keyword evidence="4 13" id="KW-0812">Transmembrane</keyword>
<dbReference type="EMBL" id="OOIL02006764">
    <property type="protein sequence ID" value="VFR01369.1"/>
    <property type="molecule type" value="Genomic_DNA"/>
</dbReference>
<keyword evidence="16" id="KW-1185">Reference proteome</keyword>
<sequence>MWKELLMGWWENPLLRNCNLAPNSQMGFGILCSFLVFAVCFAPVISQEPNTDGFFVHKFMENMGLKFNSSKVHTFSGNFCSWKGVFCDSKEQRVVKLIFSGFGLSGVVSENTIGKLTGLEMLDLSDNNLTGLPSDFWSLGSLKSLNLSSNRFSGPLPNNIGNFANLERLDLSCNRFSGPLSNNIGNLANLEILNLSCNNFSGGIPEATSSLTSLKFLDLSRNGFDSKIPCGILNFHLLVSLDLSGNKLNGSLCDGFGSAFPNLQFLSLAENRILGKGSDISGMTSLLFLNVSGNLFKGSVVGIFGDSLKVIDLSRNQFQGHISQVNFTWSNLVYLDLSENQLSGEVFKELKDNVKNLKHLNLAHNRFSGQRFPHIHMHSLEYLNLSAANLIGEIPSDLSSLSGLRVLDISRNCLRSRIPLLSSKTLRILDVSYNNLSGEIPQPLVEILPSMVRFNFSYNNFTFCAPQVPQNALVFSFIGSSNGCPIAADPSFFKGKAPRHWVLKLALGLTFAMVFILLGLLFLAFGHRRSKPTKWAVKQAPSYNEEEDQQTVSAGPFSFRTDSTVWVADVRQANSVPVVIFEKPLLNLSFSDLLTATSNFDQGTLLAEGKFGPVYRGFLPGGTHVAVKVLVRGSTMTNQEASREFEYLGRIKHPNLVPLTGYCLAGDQRIAIYEYMENGNLHGLLHDLPLGGPHMPEDWSADTWEHDAGNGIRNVGPDGLFTTTWRFRHNIALGTARALAFLHHGCSPPIIHRDVKGSSVFLDSNLDPRLSDFGLAKIFGNGLEDGGTPGYTPPELLQPETTPTPKSDVYGFGVILFELITGKKPVGDDYPGNKEGDLVSWVRGLMRENHGFRAIDPKIVGTGPETDMEEALKIGYLCTAEIHSKRPSMQQVVGLLKDIGTNS</sequence>
<dbReference type="InterPro" id="IPR000719">
    <property type="entry name" value="Prot_kinase_dom"/>
</dbReference>
<proteinExistence type="predicted"/>
<evidence type="ECO:0000256" key="5">
    <source>
        <dbReference type="ARBA" id="ARBA00022729"/>
    </source>
</evidence>
<dbReference type="GO" id="GO:0006952">
    <property type="term" value="P:defense response"/>
    <property type="evidence" value="ECO:0007669"/>
    <property type="project" value="UniProtKB-ARBA"/>
</dbReference>
<dbReference type="AlphaFoldDB" id="A0A484NM18"/>
<dbReference type="Gene3D" id="1.10.510.10">
    <property type="entry name" value="Transferase(Phosphotransferase) domain 1"/>
    <property type="match status" value="1"/>
</dbReference>
<gene>
    <name evidence="15" type="ORF">CCAM_LOCUS43144</name>
</gene>
<dbReference type="Proteomes" id="UP000595140">
    <property type="component" value="Unassembled WGS sequence"/>
</dbReference>
<keyword evidence="12" id="KW-0325">Glycoprotein</keyword>
<evidence type="ECO:0000256" key="2">
    <source>
        <dbReference type="ARBA" id="ARBA00022553"/>
    </source>
</evidence>
<feature type="domain" description="Protein kinase" evidence="14">
    <location>
        <begin position="600"/>
        <end position="903"/>
    </location>
</feature>
<evidence type="ECO:0000256" key="13">
    <source>
        <dbReference type="SAM" id="Phobius"/>
    </source>
</evidence>
<dbReference type="GO" id="GO:0004672">
    <property type="term" value="F:protein kinase activity"/>
    <property type="evidence" value="ECO:0007669"/>
    <property type="project" value="InterPro"/>
</dbReference>
<organism evidence="15 16">
    <name type="scientific">Cuscuta campestris</name>
    <dbReference type="NCBI Taxonomy" id="132261"/>
    <lineage>
        <taxon>Eukaryota</taxon>
        <taxon>Viridiplantae</taxon>
        <taxon>Streptophyta</taxon>
        <taxon>Embryophyta</taxon>
        <taxon>Tracheophyta</taxon>
        <taxon>Spermatophyta</taxon>
        <taxon>Magnoliopsida</taxon>
        <taxon>eudicotyledons</taxon>
        <taxon>Gunneridae</taxon>
        <taxon>Pentapetalae</taxon>
        <taxon>asterids</taxon>
        <taxon>lamiids</taxon>
        <taxon>Solanales</taxon>
        <taxon>Convolvulaceae</taxon>
        <taxon>Cuscuteae</taxon>
        <taxon>Cuscuta</taxon>
        <taxon>Cuscuta subgen. Grammica</taxon>
        <taxon>Cuscuta sect. Cleistogrammica</taxon>
    </lineage>
</organism>
<dbReference type="GO" id="GO:0051707">
    <property type="term" value="P:response to other organism"/>
    <property type="evidence" value="ECO:0007669"/>
    <property type="project" value="UniProtKB-ARBA"/>
</dbReference>
<dbReference type="SMART" id="SM00369">
    <property type="entry name" value="LRR_TYP"/>
    <property type="match status" value="7"/>
</dbReference>
<evidence type="ECO:0000256" key="8">
    <source>
        <dbReference type="ARBA" id="ARBA00022840"/>
    </source>
</evidence>
<dbReference type="PROSITE" id="PS50011">
    <property type="entry name" value="PROTEIN_KINASE_DOM"/>
    <property type="match status" value="1"/>
</dbReference>
<evidence type="ECO:0000313" key="16">
    <source>
        <dbReference type="Proteomes" id="UP000595140"/>
    </source>
</evidence>
<protein>
    <recommendedName>
        <fullName evidence="14">Protein kinase domain-containing protein</fullName>
    </recommendedName>
</protein>
<evidence type="ECO:0000256" key="3">
    <source>
        <dbReference type="ARBA" id="ARBA00022614"/>
    </source>
</evidence>
<comment type="subcellular location">
    <subcellularLocation>
        <location evidence="1">Membrane</location>
        <topology evidence="1">Single-pass type I membrane protein</topology>
    </subcellularLocation>
</comment>